<proteinExistence type="predicted"/>
<evidence type="ECO:0000313" key="1">
    <source>
        <dbReference type="EMBL" id="TGY55925.1"/>
    </source>
</evidence>
<organism evidence="1 2">
    <name type="scientific">Ligilactobacillus murinus</name>
    <dbReference type="NCBI Taxonomy" id="1622"/>
    <lineage>
        <taxon>Bacteria</taxon>
        <taxon>Bacillati</taxon>
        <taxon>Bacillota</taxon>
        <taxon>Bacilli</taxon>
        <taxon>Lactobacillales</taxon>
        <taxon>Lactobacillaceae</taxon>
        <taxon>Ligilactobacillus</taxon>
    </lineage>
</organism>
<dbReference type="Proteomes" id="UP000306855">
    <property type="component" value="Unassembled WGS sequence"/>
</dbReference>
<protein>
    <submittedName>
        <fullName evidence="1">Uncharacterized protein</fullName>
    </submittedName>
</protein>
<evidence type="ECO:0000313" key="2">
    <source>
        <dbReference type="Proteomes" id="UP000306855"/>
    </source>
</evidence>
<sequence length="531" mass="60150">MQTVEQVKKRIDQLLDRDQVTDKELEEVYSQAVDTLRAIVSDVHNRYAVDGVVVPANLYGKVTVKDMLLLKQQYDKLPDDLSAPEQDRVDYYTAMSQTSPKGLITALVGMALIAVVHKVGKIIDKNNQTAVKEEIVYQAKHEDIPKMPVKKYADPEFKVKTGKDFVPWTERVLTDHDQAVNRISNVINSMVSQGMRAEDIANHFYPGNAQSMRDDNIPKIIRDATVRAKRTARTEAAAREDAIVEQTFKINNVKYFDWVTEPGACQKCTFLAMSGPYKVGDEASPRVPESSHPNCRCRRKPIAKDDLDFMAEKKLFHAGKYNDQDLRFKAKKVSGSKYDIWSQGDTKKYRDTIQTVMRILDGKNERIPRIVVVTSKKLPGIAAYNHIQDVMYINNKLGNATEMSKEFNTGYFAAKTVEDVLTHELAHKSHWDSAKALYKSKPKMYNTVEGAKKVLDESLENYVKNVQAQEMQYLDKYISRNAERNFEEGSVNEIVAEVAVLGDKLEDKVLLNLVSGVLKDGTRVRNNGSTK</sequence>
<dbReference type="OrthoDB" id="2328663at2"/>
<accession>A0A4S2EJM8</accession>
<comment type="caution">
    <text evidence="1">The sequence shown here is derived from an EMBL/GenBank/DDBJ whole genome shotgun (WGS) entry which is preliminary data.</text>
</comment>
<name>A0A4S2EJM8_9LACO</name>
<dbReference type="EMBL" id="SRYK01000015">
    <property type="protein sequence ID" value="TGY55925.1"/>
    <property type="molecule type" value="Genomic_DNA"/>
</dbReference>
<dbReference type="RefSeq" id="WP_039935963.1">
    <property type="nucleotide sequence ID" value="NZ_CABIVU010000038.1"/>
</dbReference>
<dbReference type="AlphaFoldDB" id="A0A4S2EJM8"/>
<gene>
    <name evidence="1" type="ORF">E5340_04450</name>
</gene>
<reference evidence="1 2" key="1">
    <citation type="submission" date="2019-04" db="EMBL/GenBank/DDBJ databases">
        <title>Microbes associate with the intestines of laboratory mice.</title>
        <authorList>
            <person name="Navarre W."/>
            <person name="Wong E."/>
            <person name="Huang K."/>
            <person name="Tropini C."/>
            <person name="Ng K."/>
            <person name="Yu B."/>
        </authorList>
    </citation>
    <scope>NUCLEOTIDE SEQUENCE [LARGE SCALE GENOMIC DNA]</scope>
    <source>
        <strain evidence="1 2">NM26_J9</strain>
    </source>
</reference>